<gene>
    <name evidence="5" type="ORF">HNR48_000286</name>
</gene>
<dbReference type="CDD" id="cd01949">
    <property type="entry name" value="GGDEF"/>
    <property type="match status" value="1"/>
</dbReference>
<evidence type="ECO:0000313" key="6">
    <source>
        <dbReference type="Proteomes" id="UP000528457"/>
    </source>
</evidence>
<dbReference type="Proteomes" id="UP000528457">
    <property type="component" value="Unassembled WGS sequence"/>
</dbReference>
<comment type="cofactor">
    <cofactor evidence="1">
        <name>Mg(2+)</name>
        <dbReference type="ChEBI" id="CHEBI:18420"/>
    </cofactor>
</comment>
<dbReference type="GO" id="GO:1902201">
    <property type="term" value="P:negative regulation of bacterial-type flagellum-dependent cell motility"/>
    <property type="evidence" value="ECO:0007669"/>
    <property type="project" value="TreeGrafter"/>
</dbReference>
<dbReference type="FunCoup" id="A0A7X0MU85">
    <property type="interactions" value="111"/>
</dbReference>
<dbReference type="Gene3D" id="3.30.450.20">
    <property type="entry name" value="PAS domain"/>
    <property type="match status" value="1"/>
</dbReference>
<comment type="caution">
    <text evidence="5">The sequence shown here is derived from an EMBL/GenBank/DDBJ whole genome shotgun (WGS) entry which is preliminary data.</text>
</comment>
<dbReference type="InterPro" id="IPR000160">
    <property type="entry name" value="GGDEF_dom"/>
</dbReference>
<evidence type="ECO:0000259" key="4">
    <source>
        <dbReference type="PROSITE" id="PS50887"/>
    </source>
</evidence>
<dbReference type="FunFam" id="3.30.70.270:FF:000001">
    <property type="entry name" value="Diguanylate cyclase domain protein"/>
    <property type="match status" value="1"/>
</dbReference>
<evidence type="ECO:0000256" key="2">
    <source>
        <dbReference type="ARBA" id="ARBA00012528"/>
    </source>
</evidence>
<dbReference type="AlphaFoldDB" id="A0A7X0MU85"/>
<dbReference type="InterPro" id="IPR029787">
    <property type="entry name" value="Nucleotide_cyclase"/>
</dbReference>
<evidence type="ECO:0000313" key="5">
    <source>
        <dbReference type="EMBL" id="MBB6520008.1"/>
    </source>
</evidence>
<dbReference type="EMBL" id="JACHHT010000001">
    <property type="protein sequence ID" value="MBB6520008.1"/>
    <property type="molecule type" value="Genomic_DNA"/>
</dbReference>
<dbReference type="InParanoid" id="A0A7X0MU85"/>
<keyword evidence="6" id="KW-1185">Reference proteome</keyword>
<dbReference type="InterPro" id="IPR035965">
    <property type="entry name" value="PAS-like_dom_sf"/>
</dbReference>
<dbReference type="Gene3D" id="3.30.70.270">
    <property type="match status" value="1"/>
</dbReference>
<organism evidence="5 6">
    <name type="scientific">Pseudoteredinibacter isoporae</name>
    <dbReference type="NCBI Taxonomy" id="570281"/>
    <lineage>
        <taxon>Bacteria</taxon>
        <taxon>Pseudomonadati</taxon>
        <taxon>Pseudomonadota</taxon>
        <taxon>Gammaproteobacteria</taxon>
        <taxon>Cellvibrionales</taxon>
        <taxon>Cellvibrionaceae</taxon>
        <taxon>Pseudoteredinibacter</taxon>
    </lineage>
</organism>
<dbReference type="PANTHER" id="PTHR45138:SF9">
    <property type="entry name" value="DIGUANYLATE CYCLASE DGCM-RELATED"/>
    <property type="match status" value="1"/>
</dbReference>
<proteinExistence type="predicted"/>
<dbReference type="RefSeq" id="WP_166852549.1">
    <property type="nucleotide sequence ID" value="NZ_JAAONY010000001.1"/>
</dbReference>
<dbReference type="NCBIfam" id="TIGR00254">
    <property type="entry name" value="GGDEF"/>
    <property type="match status" value="1"/>
</dbReference>
<dbReference type="GO" id="GO:0005886">
    <property type="term" value="C:plasma membrane"/>
    <property type="evidence" value="ECO:0007669"/>
    <property type="project" value="TreeGrafter"/>
</dbReference>
<dbReference type="SUPFAM" id="SSF55785">
    <property type="entry name" value="PYP-like sensor domain (PAS domain)"/>
    <property type="match status" value="1"/>
</dbReference>
<dbReference type="InterPro" id="IPR043128">
    <property type="entry name" value="Rev_trsase/Diguanyl_cyclase"/>
</dbReference>
<dbReference type="SMART" id="SM00267">
    <property type="entry name" value="GGDEF"/>
    <property type="match status" value="1"/>
</dbReference>
<protein>
    <recommendedName>
        <fullName evidence="2">diguanylate cyclase</fullName>
        <ecNumber evidence="2">2.7.7.65</ecNumber>
    </recommendedName>
</protein>
<evidence type="ECO:0000256" key="3">
    <source>
        <dbReference type="ARBA" id="ARBA00034247"/>
    </source>
</evidence>
<accession>A0A7X0MU85</accession>
<dbReference type="PROSITE" id="PS50887">
    <property type="entry name" value="GGDEF"/>
    <property type="match status" value="1"/>
</dbReference>
<reference evidence="5 6" key="1">
    <citation type="submission" date="2020-08" db="EMBL/GenBank/DDBJ databases">
        <title>Genomic Encyclopedia of Type Strains, Phase IV (KMG-IV): sequencing the most valuable type-strain genomes for metagenomic binning, comparative biology and taxonomic classification.</title>
        <authorList>
            <person name="Goeker M."/>
        </authorList>
    </citation>
    <scope>NUCLEOTIDE SEQUENCE [LARGE SCALE GENOMIC DNA]</scope>
    <source>
        <strain evidence="5 6">DSM 22368</strain>
    </source>
</reference>
<dbReference type="GO" id="GO:0052621">
    <property type="term" value="F:diguanylate cyclase activity"/>
    <property type="evidence" value="ECO:0007669"/>
    <property type="project" value="UniProtKB-EC"/>
</dbReference>
<evidence type="ECO:0000256" key="1">
    <source>
        <dbReference type="ARBA" id="ARBA00001946"/>
    </source>
</evidence>
<dbReference type="Pfam" id="PF00990">
    <property type="entry name" value="GGDEF"/>
    <property type="match status" value="1"/>
</dbReference>
<dbReference type="EC" id="2.7.7.65" evidence="2"/>
<dbReference type="InterPro" id="IPR050469">
    <property type="entry name" value="Diguanylate_Cyclase"/>
</dbReference>
<dbReference type="PANTHER" id="PTHR45138">
    <property type="entry name" value="REGULATORY COMPONENTS OF SENSORY TRANSDUCTION SYSTEM"/>
    <property type="match status" value="1"/>
</dbReference>
<sequence>MGTLSDGFLIRVIDSVSSNIAVLDEDFNIVFVNQSWIEFGIQNGQKRAFNWLGLNYKSSCLPSENDGDEFVVLAMRGLAEIKAGQRHSFIMEYPCHSPDQDRWFIMRIDRFISEGLMYFVISHQDISDRVRLEQEARSLARIDALTNIANRRTFDEFVQSEWGHCKRSNQTLSIAILDLDDFKLINDNCGHQHGDECLKEVAKILSMYTGRASDICARYGGEEFVLAWGNMGHEKSLELSKRILKEINNIKVRYNDGKLYGRLTASIGLYTASPCLEKVEQGVFNADELMYRAKRIGKNSICDDQKLVNVAFCKTS</sequence>
<comment type="catalytic activity">
    <reaction evidence="3">
        <text>2 GTP = 3',3'-c-di-GMP + 2 diphosphate</text>
        <dbReference type="Rhea" id="RHEA:24898"/>
        <dbReference type="ChEBI" id="CHEBI:33019"/>
        <dbReference type="ChEBI" id="CHEBI:37565"/>
        <dbReference type="ChEBI" id="CHEBI:58805"/>
        <dbReference type="EC" id="2.7.7.65"/>
    </reaction>
</comment>
<feature type="domain" description="GGDEF" evidence="4">
    <location>
        <begin position="170"/>
        <end position="306"/>
    </location>
</feature>
<name>A0A7X0MU85_9GAMM</name>
<dbReference type="GO" id="GO:0043709">
    <property type="term" value="P:cell adhesion involved in single-species biofilm formation"/>
    <property type="evidence" value="ECO:0007669"/>
    <property type="project" value="TreeGrafter"/>
</dbReference>
<dbReference type="SUPFAM" id="SSF55073">
    <property type="entry name" value="Nucleotide cyclase"/>
    <property type="match status" value="1"/>
</dbReference>